<dbReference type="Pfam" id="PF13424">
    <property type="entry name" value="TPR_12"/>
    <property type="match status" value="1"/>
</dbReference>
<sequence>MAPLRQAFEALIDLPRHEQEARLTTLPLSADQIRTLRHMLAAHADERGWLDVSIGEVLDELRGPREWDEHLLGKTIGTFVIHERIGEGGSSVVFRAERAAGSGTQFVALKMLRAGLFSSSADRRFRREHAILAQLNHPNIARLIEGGVSDNGIPYIAMELVEGAPITRHADQRGLSIEERLALFAQLCRTIDAAHAMLVVHRDLKPSNALVDTHGQLKVLDFGIAKLQTGDQNTELTQTISLTPEYAAPEQFYRDHPTVAVDVFALGVMLGELLTGDRLRQAVLSAAVARGTHALPAGLPARHLLARRLRGDLDAIALKATDTDPAQRYRSAEALAADIDRVLAGQPVSARTPSLSYRLKKLVGRHRLATALSLLTLLAILSSLATALYQRRLAQQEAVRANTVRDFVLDVFDSAKANLPREQRPTPEALVTQAALRLEGTTNLDNATRSELTRAIGEVWLSLGSYEAADKALQQAATYAAASRDTAALMAISILRADGWQRSGRATEAVQALLPIVERMRNAPARPLVRALHVLARAEMDSGERQRSLEHVREAAAVSAQLLGESSQDAVAARLEVGNTLAVLGRNVEAIAAIEPQLQRWRDGGLPEDIRYVQGVANLVVANDALGRSADAESRARELLALKRRIYPAAHESIAKTQRDLAHLLVRRGDFAGATDALADALRMQRQSLGADHIEVAKTIEASGYVLMQQGKLEAAATQFLEVAAHCERTRVQDDVCPRARHNLASGYYRAGRLAEAETQMRTALEVRRRSLGADHPSVAASMTGLSTITADLGKTAESLSLAVGALASLARSGHGQSRNAALATAAYANALAHADRHEEALEQTDAALALLARTDPKDQARRATVLVLRADILQRLGQTSASRKAMDEFATMQVPLLELPHATQRRLSRLRGEE</sequence>
<dbReference type="SUPFAM" id="SSF48452">
    <property type="entry name" value="TPR-like"/>
    <property type="match status" value="4"/>
</dbReference>
<keyword evidence="8" id="KW-1185">Reference proteome</keyword>
<keyword evidence="3 7" id="KW-0418">Kinase</keyword>
<keyword evidence="2 5" id="KW-0547">Nucleotide-binding</keyword>
<dbReference type="PROSITE" id="PS00107">
    <property type="entry name" value="PROTEIN_KINASE_ATP"/>
    <property type="match status" value="1"/>
</dbReference>
<dbReference type="RefSeq" id="WP_261692879.1">
    <property type="nucleotide sequence ID" value="NZ_CP104694.1"/>
</dbReference>
<evidence type="ECO:0000256" key="1">
    <source>
        <dbReference type="ARBA" id="ARBA00022679"/>
    </source>
</evidence>
<proteinExistence type="predicted"/>
<dbReference type="InterPro" id="IPR000719">
    <property type="entry name" value="Prot_kinase_dom"/>
</dbReference>
<protein>
    <submittedName>
        <fullName evidence="7">Serine/threonine-protein kinase</fullName>
    </submittedName>
</protein>
<dbReference type="SMART" id="SM00220">
    <property type="entry name" value="S_TKc"/>
    <property type="match status" value="1"/>
</dbReference>
<dbReference type="Pfam" id="PF00069">
    <property type="entry name" value="Pkinase"/>
    <property type="match status" value="1"/>
</dbReference>
<dbReference type="SMART" id="SM00028">
    <property type="entry name" value="TPR"/>
    <property type="match status" value="5"/>
</dbReference>
<reference evidence="7" key="1">
    <citation type="submission" date="2022-09" db="EMBL/GenBank/DDBJ databases">
        <title>Tahibacter sp. nov., isolated from a fresh water.</title>
        <authorList>
            <person name="Baek J.H."/>
            <person name="Lee J.K."/>
            <person name="Kim J.M."/>
            <person name="Jeon C.O."/>
        </authorList>
    </citation>
    <scope>NUCLEOTIDE SEQUENCE</scope>
    <source>
        <strain evidence="7">W38</strain>
    </source>
</reference>
<evidence type="ECO:0000256" key="3">
    <source>
        <dbReference type="ARBA" id="ARBA00022777"/>
    </source>
</evidence>
<dbReference type="PANTHER" id="PTHR43289:SF34">
    <property type="entry name" value="SERINE_THREONINE-PROTEIN KINASE YBDM-RELATED"/>
    <property type="match status" value="1"/>
</dbReference>
<evidence type="ECO:0000313" key="8">
    <source>
        <dbReference type="Proteomes" id="UP001064632"/>
    </source>
</evidence>
<dbReference type="GO" id="GO:0016301">
    <property type="term" value="F:kinase activity"/>
    <property type="evidence" value="ECO:0007669"/>
    <property type="project" value="UniProtKB-KW"/>
</dbReference>
<evidence type="ECO:0000259" key="6">
    <source>
        <dbReference type="PROSITE" id="PS50011"/>
    </source>
</evidence>
<evidence type="ECO:0000256" key="4">
    <source>
        <dbReference type="ARBA" id="ARBA00022840"/>
    </source>
</evidence>
<feature type="domain" description="Protein kinase" evidence="6">
    <location>
        <begin position="79"/>
        <end position="343"/>
    </location>
</feature>
<dbReference type="CDD" id="cd14014">
    <property type="entry name" value="STKc_PknB_like"/>
    <property type="match status" value="1"/>
</dbReference>
<dbReference type="InterPro" id="IPR019734">
    <property type="entry name" value="TPR_rpt"/>
</dbReference>
<dbReference type="PROSITE" id="PS50011">
    <property type="entry name" value="PROTEIN_KINASE_DOM"/>
    <property type="match status" value="1"/>
</dbReference>
<organism evidence="7 8">
    <name type="scientific">Tahibacter amnicola</name>
    <dbReference type="NCBI Taxonomy" id="2976241"/>
    <lineage>
        <taxon>Bacteria</taxon>
        <taxon>Pseudomonadati</taxon>
        <taxon>Pseudomonadota</taxon>
        <taxon>Gammaproteobacteria</taxon>
        <taxon>Lysobacterales</taxon>
        <taxon>Rhodanobacteraceae</taxon>
        <taxon>Tahibacter</taxon>
    </lineage>
</organism>
<accession>A0ABY6B7B4</accession>
<dbReference type="Gene3D" id="3.30.200.20">
    <property type="entry name" value="Phosphorylase Kinase, domain 1"/>
    <property type="match status" value="1"/>
</dbReference>
<evidence type="ECO:0000256" key="2">
    <source>
        <dbReference type="ARBA" id="ARBA00022741"/>
    </source>
</evidence>
<dbReference type="EMBL" id="CP104694">
    <property type="protein sequence ID" value="UXI65884.1"/>
    <property type="molecule type" value="Genomic_DNA"/>
</dbReference>
<name>A0ABY6B7B4_9GAMM</name>
<dbReference type="InterPro" id="IPR017441">
    <property type="entry name" value="Protein_kinase_ATP_BS"/>
</dbReference>
<dbReference type="InterPro" id="IPR011990">
    <property type="entry name" value="TPR-like_helical_dom_sf"/>
</dbReference>
<gene>
    <name evidence="7" type="ORF">N4264_14065</name>
</gene>
<dbReference type="Pfam" id="PF13374">
    <property type="entry name" value="TPR_10"/>
    <property type="match status" value="2"/>
</dbReference>
<dbReference type="InterPro" id="IPR011009">
    <property type="entry name" value="Kinase-like_dom_sf"/>
</dbReference>
<evidence type="ECO:0000313" key="7">
    <source>
        <dbReference type="EMBL" id="UXI65884.1"/>
    </source>
</evidence>
<keyword evidence="1" id="KW-0808">Transferase</keyword>
<dbReference type="SUPFAM" id="SSF56112">
    <property type="entry name" value="Protein kinase-like (PK-like)"/>
    <property type="match status" value="1"/>
</dbReference>
<keyword evidence="4 5" id="KW-0067">ATP-binding</keyword>
<dbReference type="PANTHER" id="PTHR43289">
    <property type="entry name" value="MITOGEN-ACTIVATED PROTEIN KINASE KINASE KINASE 20-RELATED"/>
    <property type="match status" value="1"/>
</dbReference>
<dbReference type="Gene3D" id="1.10.510.10">
    <property type="entry name" value="Transferase(Phosphotransferase) domain 1"/>
    <property type="match status" value="1"/>
</dbReference>
<evidence type="ECO:0000256" key="5">
    <source>
        <dbReference type="PROSITE-ProRule" id="PRU10141"/>
    </source>
</evidence>
<dbReference type="Proteomes" id="UP001064632">
    <property type="component" value="Chromosome"/>
</dbReference>
<feature type="binding site" evidence="5">
    <location>
        <position position="110"/>
    </location>
    <ligand>
        <name>ATP</name>
        <dbReference type="ChEBI" id="CHEBI:30616"/>
    </ligand>
</feature>
<dbReference type="Gene3D" id="1.25.40.10">
    <property type="entry name" value="Tetratricopeptide repeat domain"/>
    <property type="match status" value="3"/>
</dbReference>